<keyword evidence="7" id="KW-1185">Reference proteome</keyword>
<comment type="subcellular location">
    <subcellularLocation>
        <location evidence="1">Nucleus</location>
        <location evidence="1">Nucleolus</location>
    </subcellularLocation>
</comment>
<dbReference type="InterPro" id="IPR000504">
    <property type="entry name" value="RRM_dom"/>
</dbReference>
<evidence type="ECO:0000256" key="1">
    <source>
        <dbReference type="ARBA" id="ARBA00004604"/>
    </source>
</evidence>
<dbReference type="GeneID" id="106814111"/>
<dbReference type="Gene3D" id="3.30.70.330">
    <property type="match status" value="1"/>
</dbReference>
<dbReference type="SMART" id="SM00360">
    <property type="entry name" value="RRM"/>
    <property type="match status" value="1"/>
</dbReference>
<sequence>MPKTCDAFEGSVKKIKRKVKKGKLSIDPTDSLTPGVVYIGHLPHGFFEPQLKRYFTQFGKVTRLRLSRSNKTGNSKGYAYVEFECDSVAKIVADSMNNYLMFDRLLKCQYVPPENLHRNLWIGASKVFKKPKAALIAIERHNKAKDPVKERLRLLKQQYRRQKKLKSVGIDYSFDFGNNVARTEKSGNESEKRRAAKKSVIPVVVDEGDMLILEDHPSDAEIDFKTPPNVVKMSRLNAEVPRASTNRTPDSSTRSRMLSLRDAGASIARQRSERQKTPTTKVPQIKKMLSKSAKVPAKTTIKKSRRSM</sequence>
<evidence type="ECO:0000313" key="8">
    <source>
        <dbReference type="RefSeq" id="XP_014673874.1"/>
    </source>
</evidence>
<dbReference type="PROSITE" id="PS50102">
    <property type="entry name" value="RRM"/>
    <property type="match status" value="1"/>
</dbReference>
<dbReference type="RefSeq" id="XP_014673874.1">
    <property type="nucleotide sequence ID" value="XM_014818388.1"/>
</dbReference>
<feature type="region of interest" description="Disordered" evidence="5">
    <location>
        <begin position="289"/>
        <end position="308"/>
    </location>
</feature>
<name>A0ABM1ENV3_PRICU</name>
<feature type="domain" description="RRM" evidence="6">
    <location>
        <begin position="35"/>
        <end position="113"/>
    </location>
</feature>
<evidence type="ECO:0000256" key="5">
    <source>
        <dbReference type="SAM" id="MobiDB-lite"/>
    </source>
</evidence>
<evidence type="ECO:0000259" key="6">
    <source>
        <dbReference type="PROSITE" id="PS50102"/>
    </source>
</evidence>
<dbReference type="PANTHER" id="PTHR46754">
    <property type="entry name" value="MKI67 FHA DOMAIN-INTERACTING NUCLEOLAR PHOSPHOPROTEIN"/>
    <property type="match status" value="1"/>
</dbReference>
<keyword evidence="2 4" id="KW-0694">RNA-binding</keyword>
<dbReference type="CDD" id="cd12307">
    <property type="entry name" value="RRM_NIFK_like"/>
    <property type="match status" value="1"/>
</dbReference>
<gene>
    <name evidence="8" type="primary">LOC106814111</name>
</gene>
<evidence type="ECO:0000256" key="2">
    <source>
        <dbReference type="ARBA" id="ARBA00022884"/>
    </source>
</evidence>
<organism evidence="7 8">
    <name type="scientific">Priapulus caudatus</name>
    <name type="common">Priapulid worm</name>
    <dbReference type="NCBI Taxonomy" id="37621"/>
    <lineage>
        <taxon>Eukaryota</taxon>
        <taxon>Metazoa</taxon>
        <taxon>Ecdysozoa</taxon>
        <taxon>Scalidophora</taxon>
        <taxon>Priapulida</taxon>
        <taxon>Priapulimorpha</taxon>
        <taxon>Priapulimorphida</taxon>
        <taxon>Priapulidae</taxon>
        <taxon>Priapulus</taxon>
    </lineage>
</organism>
<feature type="region of interest" description="Disordered" evidence="5">
    <location>
        <begin position="263"/>
        <end position="283"/>
    </location>
</feature>
<protein>
    <submittedName>
        <fullName evidence="8">MKI67 FHA domain-interacting nucleolar phosphoprotein-like</fullName>
    </submittedName>
</protein>
<accession>A0ABM1ENV3</accession>
<evidence type="ECO:0000256" key="4">
    <source>
        <dbReference type="PROSITE-ProRule" id="PRU00176"/>
    </source>
</evidence>
<dbReference type="InterPro" id="IPR035979">
    <property type="entry name" value="RBD_domain_sf"/>
</dbReference>
<evidence type="ECO:0000256" key="3">
    <source>
        <dbReference type="ARBA" id="ARBA00023242"/>
    </source>
</evidence>
<reference evidence="8" key="1">
    <citation type="submission" date="2025-08" db="UniProtKB">
        <authorList>
            <consortium name="RefSeq"/>
        </authorList>
    </citation>
    <scope>IDENTIFICATION</scope>
</reference>
<dbReference type="SUPFAM" id="SSF54928">
    <property type="entry name" value="RNA-binding domain, RBD"/>
    <property type="match status" value="1"/>
</dbReference>
<dbReference type="Pfam" id="PF00076">
    <property type="entry name" value="RRM_1"/>
    <property type="match status" value="1"/>
</dbReference>
<dbReference type="InterPro" id="IPR012677">
    <property type="entry name" value="Nucleotide-bd_a/b_plait_sf"/>
</dbReference>
<keyword evidence="3" id="KW-0539">Nucleus</keyword>
<proteinExistence type="predicted"/>
<evidence type="ECO:0000313" key="7">
    <source>
        <dbReference type="Proteomes" id="UP000695022"/>
    </source>
</evidence>
<dbReference type="Proteomes" id="UP000695022">
    <property type="component" value="Unplaced"/>
</dbReference>